<accession>A0A518BDV6</accession>
<evidence type="ECO:0000313" key="2">
    <source>
        <dbReference type="Proteomes" id="UP000316921"/>
    </source>
</evidence>
<dbReference type="EMBL" id="CP036287">
    <property type="protein sequence ID" value="QDU65167.1"/>
    <property type="molecule type" value="Genomic_DNA"/>
</dbReference>
<keyword evidence="2" id="KW-1185">Reference proteome</keyword>
<dbReference type="KEGG" id="pbap:Pla133_02310"/>
<dbReference type="Proteomes" id="UP000316921">
    <property type="component" value="Chromosome"/>
</dbReference>
<reference evidence="1 2" key="1">
    <citation type="submission" date="2019-02" db="EMBL/GenBank/DDBJ databases">
        <title>Deep-cultivation of Planctomycetes and their phenomic and genomic characterization uncovers novel biology.</title>
        <authorList>
            <person name="Wiegand S."/>
            <person name="Jogler M."/>
            <person name="Boedeker C."/>
            <person name="Pinto D."/>
            <person name="Vollmers J."/>
            <person name="Rivas-Marin E."/>
            <person name="Kohn T."/>
            <person name="Peeters S.H."/>
            <person name="Heuer A."/>
            <person name="Rast P."/>
            <person name="Oberbeckmann S."/>
            <person name="Bunk B."/>
            <person name="Jeske O."/>
            <person name="Meyerdierks A."/>
            <person name="Storesund J.E."/>
            <person name="Kallscheuer N."/>
            <person name="Luecker S."/>
            <person name="Lage O.M."/>
            <person name="Pohl T."/>
            <person name="Merkel B.J."/>
            <person name="Hornburger P."/>
            <person name="Mueller R.-W."/>
            <person name="Bruemmer F."/>
            <person name="Labrenz M."/>
            <person name="Spormann A.M."/>
            <person name="Op den Camp H."/>
            <person name="Overmann J."/>
            <person name="Amann R."/>
            <person name="Jetten M.S.M."/>
            <person name="Mascher T."/>
            <person name="Medema M.H."/>
            <person name="Devos D.P."/>
            <person name="Kaster A.-K."/>
            <person name="Ovreas L."/>
            <person name="Rohde M."/>
            <person name="Galperin M.Y."/>
            <person name="Jogler C."/>
        </authorList>
    </citation>
    <scope>NUCLEOTIDE SEQUENCE [LARGE SCALE GENOMIC DNA]</scope>
    <source>
        <strain evidence="1 2">Pla133</strain>
    </source>
</reference>
<proteinExistence type="predicted"/>
<dbReference type="RefSeq" id="WP_145061523.1">
    <property type="nucleotide sequence ID" value="NZ_CP036287.1"/>
</dbReference>
<gene>
    <name evidence="1" type="ORF">Pla133_02310</name>
</gene>
<protein>
    <recommendedName>
        <fullName evidence="3">DUF4297 domain-containing protein</fullName>
    </recommendedName>
</protein>
<evidence type="ECO:0000313" key="1">
    <source>
        <dbReference type="EMBL" id="QDU65167.1"/>
    </source>
</evidence>
<evidence type="ECO:0008006" key="3">
    <source>
        <dbReference type="Google" id="ProtNLM"/>
    </source>
</evidence>
<name>A0A518BDV6_9BACT</name>
<organism evidence="1 2">
    <name type="scientific">Engelhardtia mirabilis</name>
    <dbReference type="NCBI Taxonomy" id="2528011"/>
    <lineage>
        <taxon>Bacteria</taxon>
        <taxon>Pseudomonadati</taxon>
        <taxon>Planctomycetota</taxon>
        <taxon>Planctomycetia</taxon>
        <taxon>Planctomycetia incertae sedis</taxon>
        <taxon>Engelhardtia</taxon>
    </lineage>
</organism>
<sequence length="1305" mass="145798">MTKSTDEMADPEATGMEALFSSRFHGAANIRGIRYQIIYSVLRALNLREERNASVRLEGIEDVDLIGFYASNEYVQVKSASTPWSWARLKGPVEGFLKALRTNQDCRFRLAVNFELQKDIGRLASHSDLKAQEKKRIAKKFRKLCTSVGGSEQEADVLIERISIESIPIDQVEQDARAAITDAFGLGGAGVSTYMYVLVSRFLEWAGDREEVSWQRIEQVRSETGEALAREEQFQAYGSTLIDLPSWEPDALASDFFEAKQTRPGHVAAGLDVRRPIWLERMGKALAASKVCVLRASSGQGKSTLLYRFAIENWPRRHTFIVQSAETEEQAGQIVAFVRHRVDVGLPVFLFLDNAGWSTRCWPTIARACSSLGAPLLVSTRTEDWHRFARETATVYEILEPGLAVDEAIAIHGVFGQQGRLHPSVVSAEWAVERTGEPLLLIEFVYLLTHGQMLEDRLREQIREITRQNEDRAKVEVVRRVAVASVLGAPVRTKELLSTIPLRDDPQQVLTSLSEEYLTINEGHLVGLHWVRSNHLVTILHEGGLSTDDTVLSVLDAVPDEAVRDFVANALSRADADHKKLLAHLSDACEASSLWRVLRYVRGAFDAGERSFFESHRGLFLEAYDALGNAGPMLLSTKVLPSLHLDTVDRMAALLGEKAPGFEKLREIAAKFTGKPRGREYCSALLTNGKINRKEITEMSIAEVGELLDWITFCRLQFEQWDEFRRHVIDSDRLWSLPFKDVCRILQGIYRYDRSAYERIVDEAGQELIGYLQLHTDSISIEIDTDNVLTSVYIVDPEDASDGGNEQAVSRLTALRTALPDCSRYDAQGIWLLPMGLEPSVRNSDKQIPPESLPARSDVLRNSAWRKTVEGAFLPDSFYVFQQRWSYLRRESLRFLSVIVSGLERALTGRPEDATGLEGGALSARVVRGLSRLPDPPPQAPASIGTAVGEGPRKWAASLQNFTSQVGTFTNNPTKKEIGRLAAHNFRDAMEHLPAMQAAFDQVFAISPDYFDARELNHEESRIYGLMEELLDPWLLDPLTVAQRDIYKYVRRKRADSLRSELSKLKEAVGALPQEGIEVTLPSKFCCRHPLVYVPLGFSVAEPLAMEAELEAVLQRLIGVSDLGDFFCLLPLVDGNRFLAEGFVLPTSDLPDIAAGSFDRWEILVPRELPVGVLECLPVLDVVPDPRVQFRDSSIGLICSIEVACRYAELVDGIGDTTEAERELRERHLQRVFSHRDAAKTSARSTKEMLISGPLSESSPAYRDLIAQLDLIADGSWSDAERLLDDAGESFAQLVKAALDESPRQ</sequence>